<accession>A0A0E0B6W6</accession>
<dbReference type="AlphaFoldDB" id="A0A0E0B6W6"/>
<proteinExistence type="predicted"/>
<organism evidence="2">
    <name type="scientific">Oryza glumipatula</name>
    <dbReference type="NCBI Taxonomy" id="40148"/>
    <lineage>
        <taxon>Eukaryota</taxon>
        <taxon>Viridiplantae</taxon>
        <taxon>Streptophyta</taxon>
        <taxon>Embryophyta</taxon>
        <taxon>Tracheophyta</taxon>
        <taxon>Spermatophyta</taxon>
        <taxon>Magnoliopsida</taxon>
        <taxon>Liliopsida</taxon>
        <taxon>Poales</taxon>
        <taxon>Poaceae</taxon>
        <taxon>BOP clade</taxon>
        <taxon>Oryzoideae</taxon>
        <taxon>Oryzeae</taxon>
        <taxon>Oryzinae</taxon>
        <taxon>Oryza</taxon>
    </lineage>
</organism>
<dbReference type="EnsemblPlants" id="OGLUM09G21040.1">
    <property type="protein sequence ID" value="OGLUM09G21040.1"/>
    <property type="gene ID" value="OGLUM09G21040"/>
</dbReference>
<evidence type="ECO:0000256" key="1">
    <source>
        <dbReference type="SAM" id="MobiDB-lite"/>
    </source>
</evidence>
<name>A0A0E0B6W6_9ORYZ</name>
<evidence type="ECO:0000313" key="3">
    <source>
        <dbReference type="Proteomes" id="UP000026961"/>
    </source>
</evidence>
<evidence type="ECO:0000313" key="2">
    <source>
        <dbReference type="EnsemblPlants" id="OGLUM09G21040.1"/>
    </source>
</evidence>
<sequence>MKLKKRAQKSKRKPMGQRNEKKRKGSEYSTMQEAHTVVAEEFEQEDVGRGGRCIVVVEVETSGGEVVVVEAEWRGDRAELDQPVLEEVPSHCHGAAGPCNHPQHDVAPPPISAHAKEEDKAAEVAAEARLVGAANGHHGWLAGDIAVPDLHHLVAGIRNPHPILNLHSLTNS</sequence>
<dbReference type="Proteomes" id="UP000026961">
    <property type="component" value="Chromosome 9"/>
</dbReference>
<feature type="compositionally biased region" description="Basic residues" evidence="1">
    <location>
        <begin position="1"/>
        <end position="24"/>
    </location>
</feature>
<reference evidence="2" key="1">
    <citation type="submission" date="2015-04" db="UniProtKB">
        <authorList>
            <consortium name="EnsemblPlants"/>
        </authorList>
    </citation>
    <scope>IDENTIFICATION</scope>
</reference>
<protein>
    <submittedName>
        <fullName evidence="2">Uncharacterized protein</fullName>
    </submittedName>
</protein>
<dbReference type="eggNOG" id="ENOG502R505">
    <property type="taxonomic scope" value="Eukaryota"/>
</dbReference>
<feature type="region of interest" description="Disordered" evidence="1">
    <location>
        <begin position="1"/>
        <end position="32"/>
    </location>
</feature>
<dbReference type="HOGENOM" id="CLU_132893_0_0_1"/>
<keyword evidence="3" id="KW-1185">Reference proteome</keyword>
<dbReference type="Gramene" id="OGLUM09G21040.1">
    <property type="protein sequence ID" value="OGLUM09G21040.1"/>
    <property type="gene ID" value="OGLUM09G21040"/>
</dbReference>
<reference evidence="2" key="2">
    <citation type="submission" date="2018-05" db="EMBL/GenBank/DDBJ databases">
        <title>OgluRS3 (Oryza glumaepatula Reference Sequence Version 3).</title>
        <authorList>
            <person name="Zhang J."/>
            <person name="Kudrna D."/>
            <person name="Lee S."/>
            <person name="Talag J."/>
            <person name="Welchert J."/>
            <person name="Wing R.A."/>
        </authorList>
    </citation>
    <scope>NUCLEOTIDE SEQUENCE [LARGE SCALE GENOMIC DNA]</scope>
</reference>